<evidence type="ECO:0000259" key="3">
    <source>
        <dbReference type="Pfam" id="PF00823"/>
    </source>
</evidence>
<gene>
    <name evidence="5" type="ORF">LAUMK136_00619</name>
</gene>
<dbReference type="Pfam" id="PF18878">
    <property type="entry name" value="PPE-PPW"/>
    <property type="match status" value="1"/>
</dbReference>
<evidence type="ECO:0000313" key="6">
    <source>
        <dbReference type="Proteomes" id="UP000273307"/>
    </source>
</evidence>
<dbReference type="InterPro" id="IPR043641">
    <property type="entry name" value="PPE-PPW_C"/>
</dbReference>
<feature type="transmembrane region" description="Helical" evidence="2">
    <location>
        <begin position="276"/>
        <end position="299"/>
    </location>
</feature>
<evidence type="ECO:0000256" key="2">
    <source>
        <dbReference type="SAM" id="Phobius"/>
    </source>
</evidence>
<sequence>MTAPLWSASPPEVHSALLHAGPGPGSLQAAAQTWAALSAEYGSVAEELTAVLAAMQAGTWDGPTAECCIAAYAPYTAWLLQASADSTQAAAAHEAAATAYVSALATMPTLGELAANHATHAVLVATNFFGLNTIPIALNEADYARMWIQAATTMSVYEISTAAVLSSVPHTSPAPVIVKPGADVIGNIAAGVVQFGLTPWQQFLQAFQIFLTVELFTAVEFVGYFLIGALFTGPMLIEAFLLLLTQPAAALLMLQVLGLLWQLVAVNAFYLVLNPFFFIGAVIEWILGGAGFGLVPALATSAADGMALSTAGVAMTAAESSVGALTAAPATGAAAGALGTLAGASAVLPQAPLVSAVTTPAISTISAPVAAADQGAGAMGFAGTTPTGALMQAGGLATIGGVESGGGAQVPMLPTGWQPGSLDAAHTVLASI</sequence>
<dbReference type="PANTHER" id="PTHR46766">
    <property type="entry name" value="GLUTAMINE-RICH PROTEIN 2"/>
    <property type="match status" value="1"/>
</dbReference>
<feature type="domain" description="PPE-PPW subfamily C-terminal" evidence="4">
    <location>
        <begin position="371"/>
        <end position="417"/>
    </location>
</feature>
<comment type="similarity">
    <text evidence="1">Belongs to the mycobacterial PPE family.</text>
</comment>
<evidence type="ECO:0000256" key="1">
    <source>
        <dbReference type="ARBA" id="ARBA00010652"/>
    </source>
</evidence>
<accession>A0A498PRH5</accession>
<dbReference type="Gene3D" id="1.20.1260.20">
    <property type="entry name" value="PPE superfamily"/>
    <property type="match status" value="1"/>
</dbReference>
<proteinExistence type="inferred from homology"/>
<protein>
    <submittedName>
        <fullName evidence="5">Putative PPE family protein PPE47/PPE48</fullName>
    </submittedName>
</protein>
<keyword evidence="2" id="KW-0812">Transmembrane</keyword>
<keyword evidence="2" id="KW-0472">Membrane</keyword>
<dbReference type="PANTHER" id="PTHR46766:SF1">
    <property type="entry name" value="GLUTAMINE-RICH PROTEIN 2"/>
    <property type="match status" value="1"/>
</dbReference>
<dbReference type="InterPro" id="IPR000030">
    <property type="entry name" value="PPE_dom"/>
</dbReference>
<dbReference type="GO" id="GO:0052572">
    <property type="term" value="P:response to host immune response"/>
    <property type="evidence" value="ECO:0007669"/>
    <property type="project" value="TreeGrafter"/>
</dbReference>
<organism evidence="5 6">
    <name type="scientific">Mycobacterium attenuatum</name>
    <dbReference type="NCBI Taxonomy" id="2341086"/>
    <lineage>
        <taxon>Bacteria</taxon>
        <taxon>Bacillati</taxon>
        <taxon>Actinomycetota</taxon>
        <taxon>Actinomycetes</taxon>
        <taxon>Mycobacteriales</taxon>
        <taxon>Mycobacteriaceae</taxon>
        <taxon>Mycobacterium</taxon>
    </lineage>
</organism>
<dbReference type="SUPFAM" id="SSF140459">
    <property type="entry name" value="PE/PPE dimer-like"/>
    <property type="match status" value="1"/>
</dbReference>
<dbReference type="RefSeq" id="WP_122494721.1">
    <property type="nucleotide sequence ID" value="NZ_UPHP01000013.1"/>
</dbReference>
<feature type="domain" description="PPE" evidence="3">
    <location>
        <begin position="6"/>
        <end position="168"/>
    </location>
</feature>
<dbReference type="FunFam" id="1.20.1260.20:FF:000001">
    <property type="entry name" value="PPE family protein PPE41"/>
    <property type="match status" value="1"/>
</dbReference>
<keyword evidence="6" id="KW-1185">Reference proteome</keyword>
<dbReference type="AlphaFoldDB" id="A0A498PRH5"/>
<name>A0A498PRH5_9MYCO</name>
<dbReference type="Pfam" id="PF00823">
    <property type="entry name" value="PPE"/>
    <property type="match status" value="1"/>
</dbReference>
<dbReference type="Proteomes" id="UP000273307">
    <property type="component" value="Unassembled WGS sequence"/>
</dbReference>
<reference evidence="5 6" key="1">
    <citation type="submission" date="2018-09" db="EMBL/GenBank/DDBJ databases">
        <authorList>
            <person name="Tagini F."/>
        </authorList>
    </citation>
    <scope>NUCLEOTIDE SEQUENCE [LARGE SCALE GENOMIC DNA]</scope>
    <source>
        <strain evidence="5 6">MK136</strain>
    </source>
</reference>
<dbReference type="OrthoDB" id="4752689at2"/>
<feature type="transmembrane region" description="Helical" evidence="2">
    <location>
        <begin position="251"/>
        <end position="270"/>
    </location>
</feature>
<evidence type="ECO:0000259" key="4">
    <source>
        <dbReference type="Pfam" id="PF18878"/>
    </source>
</evidence>
<keyword evidence="2" id="KW-1133">Transmembrane helix</keyword>
<dbReference type="EMBL" id="UPHP01000013">
    <property type="protein sequence ID" value="VBA34148.1"/>
    <property type="molecule type" value="Genomic_DNA"/>
</dbReference>
<dbReference type="InterPro" id="IPR038332">
    <property type="entry name" value="PPE_sf"/>
</dbReference>
<feature type="transmembrane region" description="Helical" evidence="2">
    <location>
        <begin position="221"/>
        <end position="244"/>
    </location>
</feature>
<evidence type="ECO:0000313" key="5">
    <source>
        <dbReference type="EMBL" id="VBA34148.1"/>
    </source>
</evidence>